<evidence type="ECO:0000256" key="7">
    <source>
        <dbReference type="SAM" id="Phobius"/>
    </source>
</evidence>
<evidence type="ECO:0000313" key="8">
    <source>
        <dbReference type="EMBL" id="KXS98332.1"/>
    </source>
</evidence>
<feature type="binding site" evidence="6">
    <location>
        <position position="122"/>
    </location>
    <ligand>
        <name>Zn(2+)</name>
        <dbReference type="ChEBI" id="CHEBI:29105"/>
    </ligand>
</feature>
<dbReference type="AlphaFoldDB" id="A0A139H7D9"/>
<evidence type="ECO:0000256" key="5">
    <source>
        <dbReference type="ARBA" id="ARBA00023136"/>
    </source>
</evidence>
<feature type="transmembrane region" description="Helical" evidence="7">
    <location>
        <begin position="101"/>
        <end position="120"/>
    </location>
</feature>
<organism evidence="8 9">
    <name type="scientific">Pseudocercospora musae</name>
    <dbReference type="NCBI Taxonomy" id="113226"/>
    <lineage>
        <taxon>Eukaryota</taxon>
        <taxon>Fungi</taxon>
        <taxon>Dikarya</taxon>
        <taxon>Ascomycota</taxon>
        <taxon>Pezizomycotina</taxon>
        <taxon>Dothideomycetes</taxon>
        <taxon>Dothideomycetidae</taxon>
        <taxon>Mycosphaerellales</taxon>
        <taxon>Mycosphaerellaceae</taxon>
        <taxon>Pseudocercospora</taxon>
    </lineage>
</organism>
<keyword evidence="6" id="KW-0862">Zinc</keyword>
<evidence type="ECO:0000256" key="3">
    <source>
        <dbReference type="ARBA" id="ARBA00022692"/>
    </source>
</evidence>
<evidence type="ECO:0008006" key="10">
    <source>
        <dbReference type="Google" id="ProtNLM"/>
    </source>
</evidence>
<proteinExistence type="inferred from homology"/>
<evidence type="ECO:0000256" key="2">
    <source>
        <dbReference type="ARBA" id="ARBA00007018"/>
    </source>
</evidence>
<feature type="transmembrane region" description="Helical" evidence="7">
    <location>
        <begin position="166"/>
        <end position="185"/>
    </location>
</feature>
<dbReference type="Proteomes" id="UP000073492">
    <property type="component" value="Unassembled WGS sequence"/>
</dbReference>
<comment type="caution">
    <text evidence="8">The sequence shown here is derived from an EMBL/GenBank/DDBJ whole genome shotgun (WGS) entry which is preliminary data.</text>
</comment>
<feature type="transmembrane region" description="Helical" evidence="7">
    <location>
        <begin position="68"/>
        <end position="89"/>
    </location>
</feature>
<dbReference type="GO" id="GO:0046872">
    <property type="term" value="F:metal ion binding"/>
    <property type="evidence" value="ECO:0007669"/>
    <property type="project" value="UniProtKB-KW"/>
</dbReference>
<name>A0A139H7D9_9PEZI</name>
<keyword evidence="6" id="KW-0479">Metal-binding</keyword>
<sequence>MATSSSNVHGAVQTAEKKVDKALTILWDQLPEWMQDNQYIHGGYRPPSNSYSKSAASIGSWHNETVNIWTHLIGALLAASAGTRLYISIRPRFEMATTEDIMVLSCFFLGAVACLGMSATYHTISNHSHAVAKFGNRLDYIGIVFLIWGSFIPSIYYGFSAEPNLINLYWSMITTIGAGTMVVVLHPKFRSPSWRPFRAFMFVMMGLSAVFPVLHGLSMHGWEELERRIALSRLIAQGLLYISGAMIYAARIPERWRPGTFDILGSSHQIFHILVVAAAAVHLKGLLKAFDHEHESRLSTCELERLRIPYEESSSSVVIMTGEEGISQPNLNLRFADPTSTIISLAFTKRDENLQLQQLAVNLGLTPFTGRNRGPESMEQRNPFSSKRLIYRAVEPSKDESFFLKDPIAWRNSNAAIARPQSKNDAISYMKHCAEEALIGVVICLASVEEKSKPIPIGAMHLSPVGHHRSTEIGIEIIKPGLPGLKQSNAS</sequence>
<dbReference type="PANTHER" id="PTHR20855">
    <property type="entry name" value="ADIPOR/PROGESTIN RECEPTOR-RELATED"/>
    <property type="match status" value="1"/>
</dbReference>
<dbReference type="STRING" id="113226.A0A139H7D9"/>
<reference evidence="8 9" key="1">
    <citation type="submission" date="2015-07" db="EMBL/GenBank/DDBJ databases">
        <title>Comparative genomics of the Sigatoka disease complex on banana suggests a link between parallel evolutionary changes in Pseudocercospora fijiensis and Pseudocercospora eumusae and increased virulence on the banana host.</title>
        <authorList>
            <person name="Chang T.-C."/>
            <person name="Salvucci A."/>
            <person name="Crous P.W."/>
            <person name="Stergiopoulos I."/>
        </authorList>
    </citation>
    <scope>NUCLEOTIDE SEQUENCE [LARGE SCALE GENOMIC DNA]</scope>
    <source>
        <strain evidence="8 9">CBS 116634</strain>
    </source>
</reference>
<keyword evidence="5 7" id="KW-0472">Membrane</keyword>
<comment type="similarity">
    <text evidence="2">Belongs to the ADIPOR family.</text>
</comment>
<evidence type="ECO:0000313" key="9">
    <source>
        <dbReference type="Proteomes" id="UP000073492"/>
    </source>
</evidence>
<dbReference type="GO" id="GO:0016020">
    <property type="term" value="C:membrane"/>
    <property type="evidence" value="ECO:0007669"/>
    <property type="project" value="UniProtKB-SubCell"/>
</dbReference>
<dbReference type="OrthoDB" id="529367at2759"/>
<dbReference type="InterPro" id="IPR004254">
    <property type="entry name" value="AdipoR/HlyIII-related"/>
</dbReference>
<feature type="transmembrane region" description="Helical" evidence="7">
    <location>
        <begin position="197"/>
        <end position="218"/>
    </location>
</feature>
<keyword evidence="4 7" id="KW-1133">Transmembrane helix</keyword>
<keyword evidence="9" id="KW-1185">Reference proteome</keyword>
<feature type="binding site" evidence="6">
    <location>
        <position position="272"/>
    </location>
    <ligand>
        <name>Zn(2+)</name>
        <dbReference type="ChEBI" id="CHEBI:29105"/>
    </ligand>
</feature>
<evidence type="ECO:0000256" key="1">
    <source>
        <dbReference type="ARBA" id="ARBA00004141"/>
    </source>
</evidence>
<dbReference type="GO" id="GO:0006882">
    <property type="term" value="P:intracellular zinc ion homeostasis"/>
    <property type="evidence" value="ECO:0007669"/>
    <property type="project" value="TreeGrafter"/>
</dbReference>
<comment type="subcellular location">
    <subcellularLocation>
        <location evidence="1">Membrane</location>
        <topology evidence="1">Multi-pass membrane protein</topology>
    </subcellularLocation>
</comment>
<protein>
    <recommendedName>
        <fullName evidence="10">HlyIII-domain-containing protein</fullName>
    </recommendedName>
</protein>
<feature type="transmembrane region" description="Helical" evidence="7">
    <location>
        <begin position="140"/>
        <end position="159"/>
    </location>
</feature>
<gene>
    <name evidence="8" type="ORF">AC579_7944</name>
</gene>
<feature type="binding site" evidence="6">
    <location>
        <position position="268"/>
    </location>
    <ligand>
        <name>Zn(2+)</name>
        <dbReference type="ChEBI" id="CHEBI:29105"/>
    </ligand>
</feature>
<accession>A0A139H7D9</accession>
<dbReference type="Pfam" id="PF03006">
    <property type="entry name" value="HlyIII"/>
    <property type="match status" value="1"/>
</dbReference>
<dbReference type="PANTHER" id="PTHR20855:SF52">
    <property type="entry name" value="ADIPONECTIN RECEPTOR PROTEIN"/>
    <property type="match status" value="1"/>
</dbReference>
<evidence type="ECO:0000256" key="6">
    <source>
        <dbReference type="PIRSR" id="PIRSR604254-1"/>
    </source>
</evidence>
<keyword evidence="3 7" id="KW-0812">Transmembrane</keyword>
<dbReference type="EMBL" id="LFZO01000746">
    <property type="protein sequence ID" value="KXS98332.1"/>
    <property type="molecule type" value="Genomic_DNA"/>
</dbReference>
<evidence type="ECO:0000256" key="4">
    <source>
        <dbReference type="ARBA" id="ARBA00022989"/>
    </source>
</evidence>
<dbReference type="GO" id="GO:0038023">
    <property type="term" value="F:signaling receptor activity"/>
    <property type="evidence" value="ECO:0007669"/>
    <property type="project" value="TreeGrafter"/>
</dbReference>
<feature type="transmembrane region" description="Helical" evidence="7">
    <location>
        <begin position="230"/>
        <end position="250"/>
    </location>
</feature>